<dbReference type="Pfam" id="PF01485">
    <property type="entry name" value="IBR"/>
    <property type="match status" value="1"/>
</dbReference>
<dbReference type="PROSITE" id="PS51873">
    <property type="entry name" value="TRIAD"/>
    <property type="match status" value="1"/>
</dbReference>
<dbReference type="Pfam" id="PF19422">
    <property type="entry name" value="Ariadne"/>
    <property type="match status" value="1"/>
</dbReference>
<evidence type="ECO:0000256" key="7">
    <source>
        <dbReference type="ARBA" id="ARBA00022737"/>
    </source>
</evidence>
<protein>
    <recommendedName>
        <fullName evidence="4">RBR-type E3 ubiquitin transferase</fullName>
        <ecNumber evidence="4">2.3.2.31</ecNumber>
    </recommendedName>
</protein>
<comment type="catalytic activity">
    <reaction evidence="1">
        <text>[E2 ubiquitin-conjugating enzyme]-S-ubiquitinyl-L-cysteine + [acceptor protein]-L-lysine = [E2 ubiquitin-conjugating enzyme]-L-cysteine + [acceptor protein]-N(6)-ubiquitinyl-L-lysine.</text>
        <dbReference type="EC" id="2.3.2.31"/>
    </reaction>
</comment>
<evidence type="ECO:0000259" key="13">
    <source>
        <dbReference type="PROSITE" id="PS51873"/>
    </source>
</evidence>
<comment type="function">
    <text evidence="2">Might act as an E3 ubiquitin-protein ligase, or as part of E3 complex, which accepts ubiquitin from specific E2 ubiquitin-conjugating enzymes and then transfers it to substrates.</text>
</comment>
<dbReference type="GO" id="GO:0008270">
    <property type="term" value="F:zinc ion binding"/>
    <property type="evidence" value="ECO:0007669"/>
    <property type="project" value="UniProtKB-KW"/>
</dbReference>
<dbReference type="AlphaFoldDB" id="C1N1A9"/>
<keyword evidence="15" id="KW-1185">Reference proteome</keyword>
<keyword evidence="9" id="KW-0833">Ubl conjugation pathway</keyword>
<dbReference type="SUPFAM" id="SSF57850">
    <property type="entry name" value="RING/U-box"/>
    <property type="match status" value="3"/>
</dbReference>
<dbReference type="PANTHER" id="PTHR11685">
    <property type="entry name" value="RBR FAMILY RING FINGER AND IBR DOMAIN-CONTAINING"/>
    <property type="match status" value="1"/>
</dbReference>
<evidence type="ECO:0000256" key="8">
    <source>
        <dbReference type="ARBA" id="ARBA00022771"/>
    </source>
</evidence>
<dbReference type="GO" id="GO:0016567">
    <property type="term" value="P:protein ubiquitination"/>
    <property type="evidence" value="ECO:0007669"/>
    <property type="project" value="InterPro"/>
</dbReference>
<keyword evidence="7" id="KW-0677">Repeat</keyword>
<name>C1N1A9_MICPC</name>
<keyword evidence="8 11" id="KW-0863">Zinc-finger</keyword>
<evidence type="ECO:0000256" key="1">
    <source>
        <dbReference type="ARBA" id="ARBA00001798"/>
    </source>
</evidence>
<dbReference type="GeneID" id="9687219"/>
<dbReference type="GO" id="GO:0061630">
    <property type="term" value="F:ubiquitin protein ligase activity"/>
    <property type="evidence" value="ECO:0007669"/>
    <property type="project" value="UniProtKB-EC"/>
</dbReference>
<evidence type="ECO:0000256" key="10">
    <source>
        <dbReference type="ARBA" id="ARBA00022833"/>
    </source>
</evidence>
<dbReference type="Pfam" id="PF22191">
    <property type="entry name" value="IBR_1"/>
    <property type="match status" value="1"/>
</dbReference>
<evidence type="ECO:0000256" key="11">
    <source>
        <dbReference type="PROSITE-ProRule" id="PRU00175"/>
    </source>
</evidence>
<dbReference type="InterPro" id="IPR031127">
    <property type="entry name" value="E3_UB_ligase_RBR"/>
</dbReference>
<dbReference type="Gene3D" id="1.20.120.1750">
    <property type="match status" value="1"/>
</dbReference>
<evidence type="ECO:0000256" key="6">
    <source>
        <dbReference type="ARBA" id="ARBA00022723"/>
    </source>
</evidence>
<dbReference type="OrthoDB" id="10009520at2759"/>
<dbReference type="InterPro" id="IPR044066">
    <property type="entry name" value="TRIAD_supradom"/>
</dbReference>
<dbReference type="KEGG" id="mpp:MICPUCDRAFT_63049"/>
<proteinExistence type="inferred from homology"/>
<evidence type="ECO:0000259" key="12">
    <source>
        <dbReference type="PROSITE" id="PS50089"/>
    </source>
</evidence>
<keyword evidence="6" id="KW-0479">Metal-binding</keyword>
<accession>C1N1A9</accession>
<comment type="similarity">
    <text evidence="3">Belongs to the RBR family. Ariadne subfamily.</text>
</comment>
<evidence type="ECO:0000256" key="3">
    <source>
        <dbReference type="ARBA" id="ARBA00005884"/>
    </source>
</evidence>
<evidence type="ECO:0000313" key="14">
    <source>
        <dbReference type="EMBL" id="EEH54410.1"/>
    </source>
</evidence>
<reference evidence="14 15" key="1">
    <citation type="journal article" date="2009" name="Science">
        <title>Green evolution and dynamic adaptations revealed by genomes of the marine picoeukaryotes Micromonas.</title>
        <authorList>
            <person name="Worden A.Z."/>
            <person name="Lee J.H."/>
            <person name="Mock T."/>
            <person name="Rouze P."/>
            <person name="Simmons M.P."/>
            <person name="Aerts A.L."/>
            <person name="Allen A.E."/>
            <person name="Cuvelier M.L."/>
            <person name="Derelle E."/>
            <person name="Everett M.V."/>
            <person name="Foulon E."/>
            <person name="Grimwood J."/>
            <person name="Gundlach H."/>
            <person name="Henrissat B."/>
            <person name="Napoli C."/>
            <person name="McDonald S.M."/>
            <person name="Parker M.S."/>
            <person name="Rombauts S."/>
            <person name="Salamov A."/>
            <person name="Von Dassow P."/>
            <person name="Badger J.H."/>
            <person name="Coutinho P.M."/>
            <person name="Demir E."/>
            <person name="Dubchak I."/>
            <person name="Gentemann C."/>
            <person name="Eikrem W."/>
            <person name="Gready J.E."/>
            <person name="John U."/>
            <person name="Lanier W."/>
            <person name="Lindquist E.A."/>
            <person name="Lucas S."/>
            <person name="Mayer K.F."/>
            <person name="Moreau H."/>
            <person name="Not F."/>
            <person name="Otillar R."/>
            <person name="Panaud O."/>
            <person name="Pangilinan J."/>
            <person name="Paulsen I."/>
            <person name="Piegu B."/>
            <person name="Poliakov A."/>
            <person name="Robbens S."/>
            <person name="Schmutz J."/>
            <person name="Toulza E."/>
            <person name="Wyss T."/>
            <person name="Zelensky A."/>
            <person name="Zhou K."/>
            <person name="Armbrust E.V."/>
            <person name="Bhattacharya D."/>
            <person name="Goodenough U.W."/>
            <person name="Van de Peer Y."/>
            <person name="Grigoriev I.V."/>
        </authorList>
    </citation>
    <scope>NUCLEOTIDE SEQUENCE [LARGE SCALE GENOMIC DNA]</scope>
    <source>
        <strain evidence="14 15">CCMP1545</strain>
    </source>
</reference>
<dbReference type="CDD" id="cd22583">
    <property type="entry name" value="Rcat_RBR_ARI7-like"/>
    <property type="match status" value="1"/>
</dbReference>
<dbReference type="Gene3D" id="3.30.40.10">
    <property type="entry name" value="Zinc/RING finger domain, C3HC4 (zinc finger)"/>
    <property type="match status" value="1"/>
</dbReference>
<dbReference type="Pfam" id="PF21235">
    <property type="entry name" value="UBA_ARI1"/>
    <property type="match status" value="1"/>
</dbReference>
<dbReference type="STRING" id="564608.C1N1A9"/>
<dbReference type="PROSITE" id="PS50089">
    <property type="entry name" value="ZF_RING_2"/>
    <property type="match status" value="1"/>
</dbReference>
<dbReference type="FunFam" id="3.30.40.10:FF:000019">
    <property type="entry name" value="RBR-type E3 ubiquitin transferase"/>
    <property type="match status" value="1"/>
</dbReference>
<dbReference type="EC" id="2.3.2.31" evidence="4"/>
<evidence type="ECO:0000256" key="4">
    <source>
        <dbReference type="ARBA" id="ARBA00012251"/>
    </source>
</evidence>
<evidence type="ECO:0000256" key="5">
    <source>
        <dbReference type="ARBA" id="ARBA00022679"/>
    </source>
</evidence>
<dbReference type="eggNOG" id="KOG1815">
    <property type="taxonomic scope" value="Eukaryota"/>
</dbReference>
<keyword evidence="10" id="KW-0862">Zinc</keyword>
<evidence type="ECO:0000313" key="15">
    <source>
        <dbReference type="Proteomes" id="UP000001876"/>
    </source>
</evidence>
<keyword evidence="5" id="KW-0808">Transferase</keyword>
<organism evidence="15">
    <name type="scientific">Micromonas pusilla (strain CCMP1545)</name>
    <name type="common">Picoplanktonic green alga</name>
    <dbReference type="NCBI Taxonomy" id="564608"/>
    <lineage>
        <taxon>Eukaryota</taxon>
        <taxon>Viridiplantae</taxon>
        <taxon>Chlorophyta</taxon>
        <taxon>Mamiellophyceae</taxon>
        <taxon>Mamiellales</taxon>
        <taxon>Mamiellaceae</taxon>
        <taxon>Micromonas</taxon>
    </lineage>
</organism>
<sequence>MSADDGELSQGSAADYEDDDDAFADDTACLNAAEHVVVPRAAYQCFGAVEVRAKQSEAIARVVAVLQVNTDEATQLLRTFKWNVNTVNEEWFADEERVRTSAGLLPRDADASEPEPERVVRCGVCFEDFSADASTNPGCRHDFCGECWRGYLENAVDNGPSCLDARCPHEGCGARVTEALARRFLSDAAAEKLSTFQWRSWVDDNPRVKWCVGPGCERSVQIDVVRGERPVDVTCHCGTSFCWQCQEQAHRPVDCETVRKWLIKNSAESENMNWILANTKPCPECKRPIEKSMGCMHMTCSQCQYQFCWMCQGKWADHGERTGGFYACNTYEKEKKYTKNFSEDEKRRALAKSSLERYMHYYERWLAHGSSQVKAVNDLKEMTESKIARLGDLQNTPASQLKFVMDALEQIAECRRVLKWTYGYGFYNMEDDGMKKKFFEYIQADAEVGLERLTKAVETDLEEFFHEEKTAEEFDTFRGVLTGLTSVTAKYFKTLVTELEEGLPGVESEAVDAAGGGKKPGVLTRLAAAGGGAGK</sequence>
<dbReference type="InterPro" id="IPR001841">
    <property type="entry name" value="Znf_RING"/>
</dbReference>
<dbReference type="InterPro" id="IPR002867">
    <property type="entry name" value="IBR_dom"/>
</dbReference>
<dbReference type="InterPro" id="IPR045840">
    <property type="entry name" value="Ariadne"/>
</dbReference>
<dbReference type="InterPro" id="IPR048962">
    <property type="entry name" value="ARIH1-like_UBL"/>
</dbReference>
<dbReference type="SMART" id="SM00647">
    <property type="entry name" value="IBR"/>
    <property type="match status" value="2"/>
</dbReference>
<dbReference type="OMA" id="EGWPCER"/>
<dbReference type="FunFam" id="1.20.120.1750:FF:000027">
    <property type="entry name" value="RBR-type E3 ubiquitin transferase"/>
    <property type="match status" value="1"/>
</dbReference>
<evidence type="ECO:0000256" key="9">
    <source>
        <dbReference type="ARBA" id="ARBA00022786"/>
    </source>
</evidence>
<gene>
    <name evidence="14" type="ORF">MICPUCDRAFT_63049</name>
</gene>
<dbReference type="InterPro" id="IPR013083">
    <property type="entry name" value="Znf_RING/FYVE/PHD"/>
</dbReference>
<dbReference type="CDD" id="cd20346">
    <property type="entry name" value="BRcat_RBR_ANKIB1"/>
    <property type="match status" value="1"/>
</dbReference>
<evidence type="ECO:0000256" key="2">
    <source>
        <dbReference type="ARBA" id="ARBA00003976"/>
    </source>
</evidence>
<dbReference type="Proteomes" id="UP000001876">
    <property type="component" value="Unassembled WGS sequence"/>
</dbReference>
<feature type="domain" description="RING-type" evidence="12">
    <location>
        <begin position="122"/>
        <end position="168"/>
    </location>
</feature>
<dbReference type="RefSeq" id="XP_003061780.1">
    <property type="nucleotide sequence ID" value="XM_003061734.1"/>
</dbReference>
<feature type="domain" description="RING-type" evidence="13">
    <location>
        <begin position="118"/>
        <end position="332"/>
    </location>
</feature>
<dbReference type="EMBL" id="GG663744">
    <property type="protein sequence ID" value="EEH54410.1"/>
    <property type="molecule type" value="Genomic_DNA"/>
</dbReference>